<sequence length="100" mass="11445">MSDRLDLILEKLEDLTKKVMALEEVKQNVNAIRASQEVTNAKLESMELRLSSVEGQLKELSMEVERINRSADYLAGKAGEHDKDIHLLKEDVNRLRVINK</sequence>
<comment type="caution">
    <text evidence="2">The sequence shown here is derived from an EMBL/GenBank/DDBJ whole genome shotgun (WGS) entry which is preliminary data.</text>
</comment>
<protein>
    <submittedName>
        <fullName evidence="2">Uncharacterized protein</fullName>
    </submittedName>
</protein>
<evidence type="ECO:0000313" key="3">
    <source>
        <dbReference type="Proteomes" id="UP000530514"/>
    </source>
</evidence>
<evidence type="ECO:0000313" key="2">
    <source>
        <dbReference type="EMBL" id="MBA4543436.1"/>
    </source>
</evidence>
<reference evidence="2 3" key="1">
    <citation type="submission" date="2020-07" db="EMBL/GenBank/DDBJ databases">
        <authorList>
            <person name="Feng H."/>
        </authorList>
    </citation>
    <scope>NUCLEOTIDE SEQUENCE [LARGE SCALE GENOMIC DNA]</scope>
    <source>
        <strain evidence="3">s-11</strain>
    </source>
</reference>
<name>A0A7W2AI50_9BACL</name>
<accession>A0A7W2AI50</accession>
<proteinExistence type="predicted"/>
<dbReference type="AlphaFoldDB" id="A0A7W2AI50"/>
<dbReference type="OrthoDB" id="2991647at2"/>
<dbReference type="SUPFAM" id="SSF57997">
    <property type="entry name" value="Tropomyosin"/>
    <property type="match status" value="1"/>
</dbReference>
<keyword evidence="3" id="KW-1185">Reference proteome</keyword>
<keyword evidence="1" id="KW-0175">Coiled coil</keyword>
<dbReference type="RefSeq" id="WP_033102426.1">
    <property type="nucleotide sequence ID" value="NZ_JACEIP010000016.1"/>
</dbReference>
<dbReference type="Proteomes" id="UP000530514">
    <property type="component" value="Unassembled WGS sequence"/>
</dbReference>
<dbReference type="EMBL" id="JACEIP010000016">
    <property type="protein sequence ID" value="MBA4543436.1"/>
    <property type="molecule type" value="Genomic_DNA"/>
</dbReference>
<organism evidence="2 3">
    <name type="scientific">Thermoactinomyces daqus</name>
    <dbReference type="NCBI Taxonomy" id="1329516"/>
    <lineage>
        <taxon>Bacteria</taxon>
        <taxon>Bacillati</taxon>
        <taxon>Bacillota</taxon>
        <taxon>Bacilli</taxon>
        <taxon>Bacillales</taxon>
        <taxon>Thermoactinomycetaceae</taxon>
        <taxon>Thermoactinomyces</taxon>
    </lineage>
</organism>
<gene>
    <name evidence="2" type="ORF">H1164_11065</name>
</gene>
<feature type="coiled-coil region" evidence="1">
    <location>
        <begin position="5"/>
        <end position="70"/>
    </location>
</feature>
<evidence type="ECO:0000256" key="1">
    <source>
        <dbReference type="SAM" id="Coils"/>
    </source>
</evidence>